<dbReference type="Proteomes" id="UP001229421">
    <property type="component" value="Unassembled WGS sequence"/>
</dbReference>
<evidence type="ECO:0000256" key="4">
    <source>
        <dbReference type="ARBA" id="ARBA00012483"/>
    </source>
</evidence>
<feature type="domain" description="RING-type" evidence="16">
    <location>
        <begin position="113"/>
        <end position="155"/>
    </location>
</feature>
<evidence type="ECO:0000313" key="17">
    <source>
        <dbReference type="EMBL" id="KAK1409716.1"/>
    </source>
</evidence>
<keyword evidence="12 15" id="KW-0472">Membrane</keyword>
<evidence type="ECO:0000256" key="1">
    <source>
        <dbReference type="ARBA" id="ARBA00000900"/>
    </source>
</evidence>
<evidence type="ECO:0000256" key="9">
    <source>
        <dbReference type="ARBA" id="ARBA00022786"/>
    </source>
</evidence>
<dbReference type="Gene3D" id="3.30.40.10">
    <property type="entry name" value="Zinc/RING finger domain, C3HC4 (zinc finger)"/>
    <property type="match status" value="1"/>
</dbReference>
<evidence type="ECO:0000256" key="11">
    <source>
        <dbReference type="ARBA" id="ARBA00022989"/>
    </source>
</evidence>
<dbReference type="GO" id="GO:0016020">
    <property type="term" value="C:membrane"/>
    <property type="evidence" value="ECO:0007669"/>
    <property type="project" value="UniProtKB-SubCell"/>
</dbReference>
<keyword evidence="5" id="KW-0808">Transferase</keyword>
<dbReference type="CDD" id="cd16461">
    <property type="entry name" value="RING-H2_EL5-like"/>
    <property type="match status" value="1"/>
</dbReference>
<reference evidence="17" key="1">
    <citation type="journal article" date="2023" name="bioRxiv">
        <title>Improved chromosome-level genome assembly for marigold (Tagetes erecta).</title>
        <authorList>
            <person name="Jiang F."/>
            <person name="Yuan L."/>
            <person name="Wang S."/>
            <person name="Wang H."/>
            <person name="Xu D."/>
            <person name="Wang A."/>
            <person name="Fan W."/>
        </authorList>
    </citation>
    <scope>NUCLEOTIDE SEQUENCE</scope>
    <source>
        <strain evidence="17">WSJ</strain>
        <tissue evidence="17">Leaf</tissue>
    </source>
</reference>
<dbReference type="SUPFAM" id="SSF57850">
    <property type="entry name" value="RING/U-box"/>
    <property type="match status" value="1"/>
</dbReference>
<proteinExistence type="inferred from homology"/>
<evidence type="ECO:0000256" key="5">
    <source>
        <dbReference type="ARBA" id="ARBA00022679"/>
    </source>
</evidence>
<dbReference type="EC" id="2.3.2.27" evidence="4"/>
<dbReference type="InterPro" id="IPR013083">
    <property type="entry name" value="Znf_RING/FYVE/PHD"/>
</dbReference>
<dbReference type="PANTHER" id="PTHR46719">
    <property type="entry name" value="TRANSCRIPTION FACTOR C2H2 FAMILY-RELATED"/>
    <property type="match status" value="1"/>
</dbReference>
<dbReference type="PROSITE" id="PS50089">
    <property type="entry name" value="ZF_RING_2"/>
    <property type="match status" value="1"/>
</dbReference>
<dbReference type="EMBL" id="JAUHHV010000010">
    <property type="protein sequence ID" value="KAK1409716.1"/>
    <property type="molecule type" value="Genomic_DNA"/>
</dbReference>
<evidence type="ECO:0000256" key="13">
    <source>
        <dbReference type="ARBA" id="ARBA00024209"/>
    </source>
</evidence>
<evidence type="ECO:0000256" key="12">
    <source>
        <dbReference type="ARBA" id="ARBA00023136"/>
    </source>
</evidence>
<keyword evidence="10" id="KW-0862">Zinc</keyword>
<dbReference type="PANTHER" id="PTHR46719:SF24">
    <property type="entry name" value="ZINC FINGER, RING_FYVE_PHD-TYPE-RELATED"/>
    <property type="match status" value="1"/>
</dbReference>
<dbReference type="AlphaFoldDB" id="A0AAD8JU85"/>
<dbReference type="InterPro" id="IPR045899">
    <property type="entry name" value="ATL71-like"/>
</dbReference>
<comment type="similarity">
    <text evidence="13">Belongs to the RING-type zinc finger family. ATL subfamily.</text>
</comment>
<dbReference type="GO" id="GO:0008270">
    <property type="term" value="F:zinc ion binding"/>
    <property type="evidence" value="ECO:0007669"/>
    <property type="project" value="UniProtKB-KW"/>
</dbReference>
<comment type="caution">
    <text evidence="17">The sequence shown here is derived from an EMBL/GenBank/DDBJ whole genome shotgun (WGS) entry which is preliminary data.</text>
</comment>
<organism evidence="17 18">
    <name type="scientific">Tagetes erecta</name>
    <name type="common">African marigold</name>
    <dbReference type="NCBI Taxonomy" id="13708"/>
    <lineage>
        <taxon>Eukaryota</taxon>
        <taxon>Viridiplantae</taxon>
        <taxon>Streptophyta</taxon>
        <taxon>Embryophyta</taxon>
        <taxon>Tracheophyta</taxon>
        <taxon>Spermatophyta</taxon>
        <taxon>Magnoliopsida</taxon>
        <taxon>eudicotyledons</taxon>
        <taxon>Gunneridae</taxon>
        <taxon>Pentapetalae</taxon>
        <taxon>asterids</taxon>
        <taxon>campanulids</taxon>
        <taxon>Asterales</taxon>
        <taxon>Asteraceae</taxon>
        <taxon>Asteroideae</taxon>
        <taxon>Heliantheae alliance</taxon>
        <taxon>Tageteae</taxon>
        <taxon>Tagetes</taxon>
    </lineage>
</organism>
<dbReference type="Pfam" id="PF13639">
    <property type="entry name" value="zf-RING_2"/>
    <property type="match status" value="1"/>
</dbReference>
<dbReference type="InterPro" id="IPR001841">
    <property type="entry name" value="Znf_RING"/>
</dbReference>
<evidence type="ECO:0000259" key="16">
    <source>
        <dbReference type="PROSITE" id="PS50089"/>
    </source>
</evidence>
<evidence type="ECO:0000256" key="2">
    <source>
        <dbReference type="ARBA" id="ARBA00004167"/>
    </source>
</evidence>
<evidence type="ECO:0000256" key="3">
    <source>
        <dbReference type="ARBA" id="ARBA00004906"/>
    </source>
</evidence>
<keyword evidence="7" id="KW-0479">Metal-binding</keyword>
<evidence type="ECO:0000256" key="7">
    <source>
        <dbReference type="ARBA" id="ARBA00022723"/>
    </source>
</evidence>
<evidence type="ECO:0000256" key="14">
    <source>
        <dbReference type="PROSITE-ProRule" id="PRU00175"/>
    </source>
</evidence>
<keyword evidence="8 14" id="KW-0863">Zinc-finger</keyword>
<keyword evidence="18" id="KW-1185">Reference proteome</keyword>
<evidence type="ECO:0000256" key="10">
    <source>
        <dbReference type="ARBA" id="ARBA00022833"/>
    </source>
</evidence>
<evidence type="ECO:0000256" key="6">
    <source>
        <dbReference type="ARBA" id="ARBA00022692"/>
    </source>
</evidence>
<dbReference type="GO" id="GO:0061630">
    <property type="term" value="F:ubiquitin protein ligase activity"/>
    <property type="evidence" value="ECO:0007669"/>
    <property type="project" value="UniProtKB-EC"/>
</dbReference>
<sequence>MNTTTTTGEPPYTAGDDTGNTEVNAPYSIGFLFLILFIVITLCYGSCIYKSGLRRSQTPRPQPRTATITNVDDHHLIICSKGLDDEVIVTFPTFVYSEAMMQPHKGDGNNSGCSVCLSEYKAADVVRLLPECGHLFHVGCIDTWLKVNATCPVCRNSPLLTV</sequence>
<dbReference type="SMART" id="SM00184">
    <property type="entry name" value="RING"/>
    <property type="match status" value="1"/>
</dbReference>
<feature type="transmembrane region" description="Helical" evidence="15">
    <location>
        <begin position="27"/>
        <end position="49"/>
    </location>
</feature>
<evidence type="ECO:0000313" key="18">
    <source>
        <dbReference type="Proteomes" id="UP001229421"/>
    </source>
</evidence>
<dbReference type="FunFam" id="3.30.40.10:FF:000187">
    <property type="entry name" value="E3 ubiquitin-protein ligase ATL6"/>
    <property type="match status" value="1"/>
</dbReference>
<comment type="subcellular location">
    <subcellularLocation>
        <location evidence="2">Membrane</location>
        <topology evidence="2">Single-pass membrane protein</topology>
    </subcellularLocation>
</comment>
<gene>
    <name evidence="17" type="ORF">QVD17_36245</name>
</gene>
<name>A0AAD8JU85_TARER</name>
<accession>A0AAD8JU85</accession>
<keyword evidence="11 15" id="KW-1133">Transmembrane helix</keyword>
<keyword evidence="9" id="KW-0833">Ubl conjugation pathway</keyword>
<evidence type="ECO:0000256" key="8">
    <source>
        <dbReference type="ARBA" id="ARBA00022771"/>
    </source>
</evidence>
<comment type="pathway">
    <text evidence="3">Protein modification; protein ubiquitination.</text>
</comment>
<protein>
    <recommendedName>
        <fullName evidence="4">RING-type E3 ubiquitin transferase</fullName>
        <ecNumber evidence="4">2.3.2.27</ecNumber>
    </recommendedName>
</protein>
<keyword evidence="6 15" id="KW-0812">Transmembrane</keyword>
<comment type="catalytic activity">
    <reaction evidence="1">
        <text>S-ubiquitinyl-[E2 ubiquitin-conjugating enzyme]-L-cysteine + [acceptor protein]-L-lysine = [E2 ubiquitin-conjugating enzyme]-L-cysteine + N(6)-ubiquitinyl-[acceptor protein]-L-lysine.</text>
        <dbReference type="EC" id="2.3.2.27"/>
    </reaction>
</comment>
<evidence type="ECO:0000256" key="15">
    <source>
        <dbReference type="SAM" id="Phobius"/>
    </source>
</evidence>